<keyword evidence="3" id="KW-1185">Reference proteome</keyword>
<evidence type="ECO:0000313" key="2">
    <source>
        <dbReference type="EMBL" id="MBD8506491.1"/>
    </source>
</evidence>
<dbReference type="SUPFAM" id="SSF53474">
    <property type="entry name" value="alpha/beta-Hydrolases"/>
    <property type="match status" value="1"/>
</dbReference>
<dbReference type="InterPro" id="IPR029058">
    <property type="entry name" value="AB_hydrolase_fold"/>
</dbReference>
<keyword evidence="2" id="KW-0378">Hydrolase</keyword>
<comment type="caution">
    <text evidence="2">The sequence shown here is derived from an EMBL/GenBank/DDBJ whole genome shotgun (WGS) entry which is preliminary data.</text>
</comment>
<reference evidence="2" key="1">
    <citation type="submission" date="2020-09" db="EMBL/GenBank/DDBJ databases">
        <title>Hoyosella lacisalsi sp. nov., a halotolerant actinobacterium isolated from soil of Lake Gudzhirganskoe.</title>
        <authorList>
            <person name="Yang Q."/>
            <person name="Guo P.Y."/>
            <person name="Liu S.W."/>
            <person name="Li F.N."/>
            <person name="Sun C.H."/>
        </authorList>
    </citation>
    <scope>NUCLEOTIDE SEQUENCE</scope>
    <source>
        <strain evidence="2">G463</strain>
    </source>
</reference>
<dbReference type="PANTHER" id="PTHR46438">
    <property type="entry name" value="ALPHA/BETA-HYDROLASES SUPERFAMILY PROTEIN"/>
    <property type="match status" value="1"/>
</dbReference>
<dbReference type="GO" id="GO:0016787">
    <property type="term" value="F:hydrolase activity"/>
    <property type="evidence" value="ECO:0007669"/>
    <property type="project" value="UniProtKB-KW"/>
</dbReference>
<dbReference type="PRINTS" id="PR00111">
    <property type="entry name" value="ABHYDROLASE"/>
</dbReference>
<protein>
    <submittedName>
        <fullName evidence="2">Alpha/beta hydrolase</fullName>
    </submittedName>
</protein>
<dbReference type="PANTHER" id="PTHR46438:SF11">
    <property type="entry name" value="LIPASE-RELATED"/>
    <property type="match status" value="1"/>
</dbReference>
<dbReference type="Proteomes" id="UP000642993">
    <property type="component" value="Unassembled WGS sequence"/>
</dbReference>
<sequence>MTEGITRPGRAIVQGSGEDLVILVHGFSDSADGWHRVQPLLARERTVVAIDLPGFGRSAEAWPLPLLDAYRDLILAMAREHGRGGTTTIVGNSLGGVAAAHAAAHAPDLIDRIVLADVPGLAPTPPLWSRASSVRAEAMLRALTGRLPARAAVTVFELLFSAAARHRKRLDIAARRAVRENYPHPSTVVALLPKAREVLRALDGLDLPSLIAALPMPVHLVWGEHDWLTPPRTGRGLLAHPHVTSAVLPGCGHCPQHDRPRAFATLLEEVLGTPHGQDGPERNEIVQ</sequence>
<feature type="domain" description="AB hydrolase-1" evidence="1">
    <location>
        <begin position="20"/>
        <end position="260"/>
    </location>
</feature>
<gene>
    <name evidence="2" type="ORF">HT102_08340</name>
</gene>
<proteinExistence type="predicted"/>
<dbReference type="RefSeq" id="WP_192038965.1">
    <property type="nucleotide sequence ID" value="NZ_JACYWE010000004.1"/>
</dbReference>
<dbReference type="InterPro" id="IPR000073">
    <property type="entry name" value="AB_hydrolase_1"/>
</dbReference>
<dbReference type="AlphaFoldDB" id="A0A927JCF6"/>
<organism evidence="2 3">
    <name type="scientific">Lolliginicoccus lacisalsi</name>
    <dbReference type="NCBI Taxonomy" id="2742202"/>
    <lineage>
        <taxon>Bacteria</taxon>
        <taxon>Bacillati</taxon>
        <taxon>Actinomycetota</taxon>
        <taxon>Actinomycetes</taxon>
        <taxon>Mycobacteriales</taxon>
        <taxon>Hoyosellaceae</taxon>
        <taxon>Lolliginicoccus</taxon>
    </lineage>
</organism>
<dbReference type="Gene3D" id="3.40.50.1820">
    <property type="entry name" value="alpha/beta hydrolase"/>
    <property type="match status" value="1"/>
</dbReference>
<dbReference type="Pfam" id="PF00561">
    <property type="entry name" value="Abhydrolase_1"/>
    <property type="match status" value="1"/>
</dbReference>
<dbReference type="EMBL" id="JACYWE010000004">
    <property type="protein sequence ID" value="MBD8506491.1"/>
    <property type="molecule type" value="Genomic_DNA"/>
</dbReference>
<accession>A0A927JCF6</accession>
<evidence type="ECO:0000313" key="3">
    <source>
        <dbReference type="Proteomes" id="UP000642993"/>
    </source>
</evidence>
<evidence type="ECO:0000259" key="1">
    <source>
        <dbReference type="Pfam" id="PF00561"/>
    </source>
</evidence>
<name>A0A927JCF6_9ACTN</name>